<evidence type="ECO:0000313" key="2">
    <source>
        <dbReference type="Proteomes" id="UP000825935"/>
    </source>
</evidence>
<keyword evidence="2" id="KW-1185">Reference proteome</keyword>
<name>A0A8T2Q8D8_CERRI</name>
<dbReference type="AlphaFoldDB" id="A0A8T2Q8D8"/>
<comment type="caution">
    <text evidence="1">The sequence shown here is derived from an EMBL/GenBank/DDBJ whole genome shotgun (WGS) entry which is preliminary data.</text>
</comment>
<dbReference type="Proteomes" id="UP000825935">
    <property type="component" value="Chromosome 37"/>
</dbReference>
<evidence type="ECO:0008006" key="3">
    <source>
        <dbReference type="Google" id="ProtNLM"/>
    </source>
</evidence>
<dbReference type="OrthoDB" id="696485at2759"/>
<protein>
    <recommendedName>
        <fullName evidence="3">Reverse transcriptase zinc-binding domain-containing protein</fullName>
    </recommendedName>
</protein>
<accession>A0A8T2Q8D8</accession>
<proteinExistence type="predicted"/>
<evidence type="ECO:0000313" key="1">
    <source>
        <dbReference type="EMBL" id="KAH7279905.1"/>
    </source>
</evidence>
<gene>
    <name evidence="1" type="ORF">KP509_37G043100</name>
</gene>
<organism evidence="1 2">
    <name type="scientific">Ceratopteris richardii</name>
    <name type="common">Triangle waterfern</name>
    <dbReference type="NCBI Taxonomy" id="49495"/>
    <lineage>
        <taxon>Eukaryota</taxon>
        <taxon>Viridiplantae</taxon>
        <taxon>Streptophyta</taxon>
        <taxon>Embryophyta</taxon>
        <taxon>Tracheophyta</taxon>
        <taxon>Polypodiopsida</taxon>
        <taxon>Polypodiidae</taxon>
        <taxon>Polypodiales</taxon>
        <taxon>Pteridineae</taxon>
        <taxon>Pteridaceae</taxon>
        <taxon>Parkerioideae</taxon>
        <taxon>Ceratopteris</taxon>
    </lineage>
</organism>
<dbReference type="EMBL" id="CM035442">
    <property type="protein sequence ID" value="KAH7279905.1"/>
    <property type="molecule type" value="Genomic_DNA"/>
</dbReference>
<reference evidence="1" key="1">
    <citation type="submission" date="2021-08" db="EMBL/GenBank/DDBJ databases">
        <title>WGS assembly of Ceratopteris richardii.</title>
        <authorList>
            <person name="Marchant D.B."/>
            <person name="Chen G."/>
            <person name="Jenkins J."/>
            <person name="Shu S."/>
            <person name="Leebens-Mack J."/>
            <person name="Grimwood J."/>
            <person name="Schmutz J."/>
            <person name="Soltis P."/>
            <person name="Soltis D."/>
            <person name="Chen Z.-H."/>
        </authorList>
    </citation>
    <scope>NUCLEOTIDE SEQUENCE</scope>
    <source>
        <strain evidence="1">Whitten #5841</strain>
        <tissue evidence="1">Leaf</tissue>
    </source>
</reference>
<sequence length="207" mass="24202">MMMDKIVWITLKLSCFRDYRPLTIHKVVEEIYMSYKKNYSSIGSIVPRLNKKWKVCWSTGRWKYRFKLLWAFPSSAKQSILLWLILHQALWNGSRAKKFNISNSLNTMCGKGEELEHMFAHYPSSTRFWITLQTYYSCYGLPPLSSGHVLVGTNNKLDDDYGKSSDLMSFGTYGNKGLMLSFHLPTWTIYFNVIRDYNVLSRTLSLS</sequence>